<gene>
    <name evidence="1" type="ORF">ASTO00021_LOCUS8140</name>
</gene>
<organism evidence="1">
    <name type="scientific">Aplanochytrium stocchinoi</name>
    <dbReference type="NCBI Taxonomy" id="215587"/>
    <lineage>
        <taxon>Eukaryota</taxon>
        <taxon>Sar</taxon>
        <taxon>Stramenopiles</taxon>
        <taxon>Bigyra</taxon>
        <taxon>Labyrinthulomycetes</taxon>
        <taxon>Thraustochytrida</taxon>
        <taxon>Thraustochytriidae</taxon>
        <taxon>Aplanochytrium</taxon>
    </lineage>
</organism>
<dbReference type="EMBL" id="HBIN01010872">
    <property type="protein sequence ID" value="CAE0437887.1"/>
    <property type="molecule type" value="Transcribed_RNA"/>
</dbReference>
<reference evidence="1" key="1">
    <citation type="submission" date="2021-01" db="EMBL/GenBank/DDBJ databases">
        <authorList>
            <person name="Corre E."/>
            <person name="Pelletier E."/>
            <person name="Niang G."/>
            <person name="Scheremetjew M."/>
            <person name="Finn R."/>
            <person name="Kale V."/>
            <person name="Holt S."/>
            <person name="Cochrane G."/>
            <person name="Meng A."/>
            <person name="Brown T."/>
            <person name="Cohen L."/>
        </authorList>
    </citation>
    <scope>NUCLEOTIDE SEQUENCE</scope>
    <source>
        <strain evidence="1">GSBS06</strain>
    </source>
</reference>
<name>A0A7S3PDM4_9STRA</name>
<protein>
    <submittedName>
        <fullName evidence="1">Uncharacterized protein</fullName>
    </submittedName>
</protein>
<evidence type="ECO:0000313" key="1">
    <source>
        <dbReference type="EMBL" id="CAE0437887.1"/>
    </source>
</evidence>
<sequence length="1077" mass="122920">MNVQSSIGGLDLKGANAKRLLYPVGVETAQTRINVKRCESLDFDKIEKHSLDRIKFLKTEIDRAGKRDSQQPLIPLSSHEVGSRTGASAGPLVTLSDETKFSFTIPPNAPPLLHIRFRINVDSKKGEWLNPLTWKDGSFFSPKMKVKLKSSPHMKRQSVASQDYVYRNPPPVIMSRSWERKNIVGLYKWQDQVVNPVEGELRIYTITGLTPSVEKGDTWSNWVFSSAGQGLYGTRTIEVQFASEVYERPYERRSKEKRSNGISKLRRTGSIEFQDALSNSLSDSDSEREFIEHEAIRNWEEVEESDWKVMQPLKYVVPSTDLFTTLLFIALNWGKSVGVKQMEEALIGQLDTNRARNTQVLKDFIGEVMIKLEPVWENTIVPWLEKNPNLHFILKEKRDEKIREKALEVMEILKEQSLIQDIPGDFLSIRPSINGVTVSVLDGNDQVSQTITISSTEGTVDTYDVPEGVRFRVGGKAQVSKFYRDHVADAVNAIRVLEHRPELKIWWVLLNESTGRYVEFSDGILMDTESFIIGPSKKIRKSEAKQPPLQDADTNQLKAFESSIEFNGLDRYGGILLESPTVLSIKIIAEEYGAHEDDIKEIRIHFTSPLRASPSDTSLSSLVDADSGRGNRIKRQASIDEIGKLPSLNPEAPVRRSPPSVFGGVETDDEIHDVFERLRVAYSEGIQTVEKTTVDEHMNDRWIIRSILEQLGHEPTEYDIEEAVTRLSKIVPEEKSILESEDSFIVWYKTTTFCKSMLVYTLDQLRETAIQKRNAFLEDKLKIPRNEWGFNPSEWGGFIPNGSFFVKHASGLAKWYMSDTWKKQLYRSTGMASPKVETENEEDESRTNMVTSAIESIPVDLLDHTQVDEEAFTTILITFLKSMARERLSHTLPDSVFENEELRRQWIQDGLSKNIPLDSTLQEIVAWKMIDYYTKFKTNKPMRMESKKENEDKQKRVLDILNSPSSRKMYFERNFNAQITAESADIDIDDITLLDMANVIGKDIVRHEVEMLIADLLPLLTTTVSEHIFPAIVQGISDYFLRLVQKNKFKLVALSIACVGFYGRKNLALIYDDIFRA</sequence>
<accession>A0A7S3PDM4</accession>
<proteinExistence type="predicted"/>
<dbReference type="AlphaFoldDB" id="A0A7S3PDM4"/>